<feature type="transmembrane region" description="Helical" evidence="2">
    <location>
        <begin position="97"/>
        <end position="117"/>
    </location>
</feature>
<evidence type="ECO:0000256" key="2">
    <source>
        <dbReference type="SAM" id="Phobius"/>
    </source>
</evidence>
<evidence type="ECO:0008006" key="7">
    <source>
        <dbReference type="Google" id="ProtNLM"/>
    </source>
</evidence>
<dbReference type="SUPFAM" id="SSF63411">
    <property type="entry name" value="LuxS/MPP-like metallohydrolase"/>
    <property type="match status" value="2"/>
</dbReference>
<gene>
    <name evidence="5" type="ORF">MERGE_003220</name>
</gene>
<accession>A0A899G1L0</accession>
<dbReference type="InterPro" id="IPR011249">
    <property type="entry name" value="Metalloenz_LuxS/M16"/>
</dbReference>
<proteinExistence type="predicted"/>
<dbReference type="InterPro" id="IPR032632">
    <property type="entry name" value="Peptidase_M16_M"/>
</dbReference>
<dbReference type="PANTHER" id="PTHR43690">
    <property type="entry name" value="NARDILYSIN"/>
    <property type="match status" value="1"/>
</dbReference>
<sequence>MKLSLIIIYLLKNTPILKTIKEVAPAPLGFPPKNPYIPTNFMVNMPILNNTDVKPVILRKTALSVLWYKYGSFFYCPFGVIRILLRNPYVSMTQSNFFKLRFLKVLLYSILPIDSFYSTMAGLDFTVSLLTQGVVLFFYGYTQRIMQIYNKIIILFKRLSVDYESFNRFKSVVLSSIRSRIRLSPIDIVDDQFDDIIFSEKVPLLDLVKLAQEFDHFSINSFFYNFLSSLHFDILVSGNIPPQDALHILYMLEAVFSSHPLRLSQYTDTRVLTLENGSDYFYAQQMDKKEDRSSVLVYFEGPKMNELKKSLLLYVTHLIIKGPLFSRLRIKEQLGYIIRNRVRTSGTVLGYYVILQSERQPHVLHSRIDAFISSAYEIFRNMTSEEFNYYLEGYETVFLAKPLTILSETYTTWLDIIDRTYISLTGAYQFDFGNITIQDAMDFFKEMFYSGKRRISFYAFSPYFTDMYNVFDLPLDKLSEFLHTKGQEISEEQLREYLLLSTNIVDFHDKLVLHLSDKNDNVTVKGLLNDTFHYLSSLYYDEKMDFLSPLEMIDDITYFKANLSLSSSFINSSYWNAFYR</sequence>
<protein>
    <recommendedName>
        <fullName evidence="7">Peptidase M16 C-terminal domain-containing protein</fullName>
    </recommendedName>
</protein>
<dbReference type="AlphaFoldDB" id="A0A899G1L0"/>
<evidence type="ECO:0000313" key="5">
    <source>
        <dbReference type="EMBL" id="QSL66082.1"/>
    </source>
</evidence>
<dbReference type="PANTHER" id="PTHR43690:SF18">
    <property type="entry name" value="INSULIN-DEGRADING ENZYME-RELATED"/>
    <property type="match status" value="1"/>
</dbReference>
<keyword evidence="2" id="KW-0812">Transmembrane</keyword>
<evidence type="ECO:0000259" key="4">
    <source>
        <dbReference type="Pfam" id="PF22456"/>
    </source>
</evidence>
<dbReference type="OrthoDB" id="952271at2759"/>
<keyword evidence="2" id="KW-0472">Membrane</keyword>
<evidence type="ECO:0000259" key="3">
    <source>
        <dbReference type="Pfam" id="PF16187"/>
    </source>
</evidence>
<feature type="domain" description="Peptidase M16 middle/third" evidence="3">
    <location>
        <begin position="17"/>
        <end position="197"/>
    </location>
</feature>
<dbReference type="Pfam" id="PF16187">
    <property type="entry name" value="Peptidase_M16_M"/>
    <property type="match status" value="1"/>
</dbReference>
<evidence type="ECO:0000313" key="6">
    <source>
        <dbReference type="Proteomes" id="UP000663699"/>
    </source>
</evidence>
<organism evidence="5 6">
    <name type="scientific">Pneumocystis wakefieldiae</name>
    <dbReference type="NCBI Taxonomy" id="38082"/>
    <lineage>
        <taxon>Eukaryota</taxon>
        <taxon>Fungi</taxon>
        <taxon>Dikarya</taxon>
        <taxon>Ascomycota</taxon>
        <taxon>Taphrinomycotina</taxon>
        <taxon>Pneumocystomycetes</taxon>
        <taxon>Pneumocystaceae</taxon>
        <taxon>Pneumocystis</taxon>
    </lineage>
</organism>
<keyword evidence="2" id="KW-1133">Transmembrane helix</keyword>
<dbReference type="InterPro" id="IPR050626">
    <property type="entry name" value="Peptidase_M16"/>
</dbReference>
<dbReference type="Proteomes" id="UP000663699">
    <property type="component" value="Chromosome 9"/>
</dbReference>
<dbReference type="GO" id="GO:0046872">
    <property type="term" value="F:metal ion binding"/>
    <property type="evidence" value="ECO:0007669"/>
    <property type="project" value="UniProtKB-KW"/>
</dbReference>
<feature type="transmembrane region" description="Helical" evidence="2">
    <location>
        <begin position="67"/>
        <end position="85"/>
    </location>
</feature>
<keyword evidence="6" id="KW-1185">Reference proteome</keyword>
<dbReference type="InterPro" id="IPR054734">
    <property type="entry name" value="PqqF-like_C_4"/>
</dbReference>
<dbReference type="Gene3D" id="3.30.830.10">
    <property type="entry name" value="Metalloenzyme, LuxS/M16 peptidase-like"/>
    <property type="match status" value="2"/>
</dbReference>
<name>A0A899G1L0_9ASCO</name>
<reference evidence="5" key="1">
    <citation type="submission" date="2020-06" db="EMBL/GenBank/DDBJ databases">
        <title>Genomes of multiple members of Pneumocystis genus reveal paths to human pathogen Pneumocystis jirovecii.</title>
        <authorList>
            <person name="Cisse O.H."/>
            <person name="Ma L."/>
            <person name="Dekker J."/>
            <person name="Khil P."/>
            <person name="Jo J."/>
            <person name="Brenchley J."/>
            <person name="Blair R."/>
            <person name="Pahar B."/>
            <person name="Chabe M."/>
            <person name="Van Rompay K.A."/>
            <person name="Keesler R."/>
            <person name="Sukura A."/>
            <person name="Hirsch V."/>
            <person name="Kutty G."/>
            <person name="Liu Y."/>
            <person name="Peng L."/>
            <person name="Chen J."/>
            <person name="Song J."/>
            <person name="Weissenbacher-Lang C."/>
            <person name="Xu J."/>
            <person name="Upham N.S."/>
            <person name="Stajich J.E."/>
            <person name="Cuomo C.A."/>
            <person name="Cushion M.T."/>
            <person name="Kovacs J.A."/>
        </authorList>
    </citation>
    <scope>NUCLEOTIDE SEQUENCE</scope>
    <source>
        <strain evidence="5">2A</strain>
    </source>
</reference>
<evidence type="ECO:0000256" key="1">
    <source>
        <dbReference type="ARBA" id="ARBA00022723"/>
    </source>
</evidence>
<keyword evidence="1" id="KW-0479">Metal-binding</keyword>
<dbReference type="Pfam" id="PF22456">
    <property type="entry name" value="PqqF-like_C_4"/>
    <property type="match status" value="1"/>
</dbReference>
<feature type="domain" description="Coenzyme PQQ synthesis protein F-like C-terminal lobe" evidence="4">
    <location>
        <begin position="319"/>
        <end position="412"/>
    </location>
</feature>
<dbReference type="EMBL" id="CP054540">
    <property type="protein sequence ID" value="QSL66082.1"/>
    <property type="molecule type" value="Genomic_DNA"/>
</dbReference>